<name>A0AA37W9G1_9GAMM</name>
<proteinExistence type="predicted"/>
<gene>
    <name evidence="2" type="ORF">GCM10007876_38240</name>
</gene>
<keyword evidence="1" id="KW-0472">Membrane</keyword>
<reference evidence="2" key="2">
    <citation type="submission" date="2023-01" db="EMBL/GenBank/DDBJ databases">
        <title>Draft genome sequence of Litoribrevibacter albus strain NBRC 110071.</title>
        <authorList>
            <person name="Sun Q."/>
            <person name="Mori K."/>
        </authorList>
    </citation>
    <scope>NUCLEOTIDE SEQUENCE</scope>
    <source>
        <strain evidence="2">NBRC 110071</strain>
    </source>
</reference>
<reference evidence="2" key="1">
    <citation type="journal article" date="2014" name="Int. J. Syst. Evol. Microbiol.">
        <title>Complete genome sequence of Corynebacterium casei LMG S-19264T (=DSM 44701T), isolated from a smear-ripened cheese.</title>
        <authorList>
            <consortium name="US DOE Joint Genome Institute (JGI-PGF)"/>
            <person name="Walter F."/>
            <person name="Albersmeier A."/>
            <person name="Kalinowski J."/>
            <person name="Ruckert C."/>
        </authorList>
    </citation>
    <scope>NUCLEOTIDE SEQUENCE</scope>
    <source>
        <strain evidence="2">NBRC 110071</strain>
    </source>
</reference>
<protein>
    <recommendedName>
        <fullName evidence="4">Transmembrane protein</fullName>
    </recommendedName>
</protein>
<keyword evidence="1" id="KW-1133">Transmembrane helix</keyword>
<keyword evidence="3" id="KW-1185">Reference proteome</keyword>
<evidence type="ECO:0000256" key="1">
    <source>
        <dbReference type="SAM" id="Phobius"/>
    </source>
</evidence>
<feature type="transmembrane region" description="Helical" evidence="1">
    <location>
        <begin position="56"/>
        <end position="76"/>
    </location>
</feature>
<comment type="caution">
    <text evidence="2">The sequence shown here is derived from an EMBL/GenBank/DDBJ whole genome shotgun (WGS) entry which is preliminary data.</text>
</comment>
<sequence>MPDKTEGNMFSDLSDHELVETYQNVADPMALEMLRAEERRRNSDRALDQATKSNKIAIGSLAIAFASLIVAIIAIIKKLEVA</sequence>
<evidence type="ECO:0008006" key="4">
    <source>
        <dbReference type="Google" id="ProtNLM"/>
    </source>
</evidence>
<keyword evidence="1" id="KW-0812">Transmembrane</keyword>
<accession>A0AA37W9G1</accession>
<dbReference type="AlphaFoldDB" id="A0AA37W9G1"/>
<dbReference type="RefSeq" id="WP_284383734.1">
    <property type="nucleotide sequence ID" value="NZ_BSNM01000026.1"/>
</dbReference>
<organism evidence="2 3">
    <name type="scientific">Litoribrevibacter albus</name>
    <dbReference type="NCBI Taxonomy" id="1473156"/>
    <lineage>
        <taxon>Bacteria</taxon>
        <taxon>Pseudomonadati</taxon>
        <taxon>Pseudomonadota</taxon>
        <taxon>Gammaproteobacteria</taxon>
        <taxon>Oceanospirillales</taxon>
        <taxon>Oceanospirillaceae</taxon>
        <taxon>Litoribrevibacter</taxon>
    </lineage>
</organism>
<dbReference type="Proteomes" id="UP001161389">
    <property type="component" value="Unassembled WGS sequence"/>
</dbReference>
<evidence type="ECO:0000313" key="2">
    <source>
        <dbReference type="EMBL" id="GLQ33344.1"/>
    </source>
</evidence>
<evidence type="ECO:0000313" key="3">
    <source>
        <dbReference type="Proteomes" id="UP001161389"/>
    </source>
</evidence>
<dbReference type="EMBL" id="BSNM01000026">
    <property type="protein sequence ID" value="GLQ33344.1"/>
    <property type="molecule type" value="Genomic_DNA"/>
</dbReference>